<dbReference type="OrthoDB" id="9800507at2"/>
<protein>
    <recommendedName>
        <fullName evidence="6 7">Peptidyl-tRNA hydrolase</fullName>
        <shortName evidence="7">Pth</shortName>
        <ecNumber evidence="1 7">3.1.1.29</ecNumber>
    </recommendedName>
</protein>
<dbReference type="GO" id="GO:0072344">
    <property type="term" value="P:rescue of stalled ribosome"/>
    <property type="evidence" value="ECO:0007669"/>
    <property type="project" value="UniProtKB-UniRule"/>
</dbReference>
<dbReference type="HAMAP" id="MF_00083">
    <property type="entry name" value="Pept_tRNA_hydro_bact"/>
    <property type="match status" value="1"/>
</dbReference>
<feature type="binding site" evidence="7">
    <location>
        <position position="66"/>
    </location>
    <ligand>
        <name>tRNA</name>
        <dbReference type="ChEBI" id="CHEBI:17843"/>
    </ligand>
</feature>
<comment type="catalytic activity">
    <reaction evidence="7">
        <text>an N-acyl-L-alpha-aminoacyl-tRNA + H2O = an N-acyl-L-amino acid + a tRNA + H(+)</text>
        <dbReference type="Rhea" id="RHEA:54448"/>
        <dbReference type="Rhea" id="RHEA-COMP:10123"/>
        <dbReference type="Rhea" id="RHEA-COMP:13883"/>
        <dbReference type="ChEBI" id="CHEBI:15377"/>
        <dbReference type="ChEBI" id="CHEBI:15378"/>
        <dbReference type="ChEBI" id="CHEBI:59874"/>
        <dbReference type="ChEBI" id="CHEBI:78442"/>
        <dbReference type="ChEBI" id="CHEBI:138191"/>
        <dbReference type="EC" id="3.1.1.29"/>
    </reaction>
</comment>
<dbReference type="PROSITE" id="PS01196">
    <property type="entry name" value="PEPT_TRNA_HYDROL_2"/>
    <property type="match status" value="1"/>
</dbReference>
<keyword evidence="4 7" id="KW-0694">RNA-binding</keyword>
<evidence type="ECO:0000256" key="4">
    <source>
        <dbReference type="ARBA" id="ARBA00022884"/>
    </source>
</evidence>
<feature type="binding site" evidence="7">
    <location>
        <position position="15"/>
    </location>
    <ligand>
        <name>tRNA</name>
        <dbReference type="ChEBI" id="CHEBI:17843"/>
    </ligand>
</feature>
<dbReference type="STRING" id="1125411.W908_00150"/>
<evidence type="ECO:0000256" key="6">
    <source>
        <dbReference type="ARBA" id="ARBA00050038"/>
    </source>
</evidence>
<dbReference type="EC" id="3.1.1.29" evidence="1 7"/>
<feature type="binding site" evidence="7">
    <location>
        <position position="114"/>
    </location>
    <ligand>
        <name>tRNA</name>
        <dbReference type="ChEBI" id="CHEBI:17843"/>
    </ligand>
</feature>
<accession>A0A0M4LDY8</accession>
<dbReference type="GO" id="GO:0004045">
    <property type="term" value="F:peptidyl-tRNA hydrolase activity"/>
    <property type="evidence" value="ECO:0007669"/>
    <property type="project" value="UniProtKB-UniRule"/>
</dbReference>
<organism evidence="8 9">
    <name type="scientific">Candidatus Pseudothioglobus singularis PS1</name>
    <dbReference type="NCBI Taxonomy" id="1125411"/>
    <lineage>
        <taxon>Bacteria</taxon>
        <taxon>Pseudomonadati</taxon>
        <taxon>Pseudomonadota</taxon>
        <taxon>Gammaproteobacteria</taxon>
        <taxon>Candidatus Pseudothioglobaceae</taxon>
        <taxon>Candidatus Pseudothioglobus</taxon>
    </lineage>
</organism>
<reference evidence="8 9" key="1">
    <citation type="journal article" date="2015" name="Genome Announc.">
        <title>Genome Sequence of 'Candidatus Thioglobus singularis' Strain PS1, a Mixotroph from the SUP05 Clade of Marine Gammaproteobacteria.</title>
        <authorList>
            <person name="Marshall K.T."/>
            <person name="Morris R.M."/>
        </authorList>
    </citation>
    <scope>NUCLEOTIDE SEQUENCE [LARGE SCALE GENOMIC DNA]</scope>
    <source>
        <strain evidence="8 9">PS1</strain>
    </source>
</reference>
<dbReference type="Gene3D" id="3.40.50.1470">
    <property type="entry name" value="Peptidyl-tRNA hydrolase"/>
    <property type="match status" value="1"/>
</dbReference>
<evidence type="ECO:0000256" key="5">
    <source>
        <dbReference type="ARBA" id="ARBA00038063"/>
    </source>
</evidence>
<dbReference type="Proteomes" id="UP000068905">
    <property type="component" value="Chromosome"/>
</dbReference>
<gene>
    <name evidence="7" type="primary">pth</name>
    <name evidence="8" type="ORF">W908_00150</name>
</gene>
<dbReference type="EMBL" id="CP006911">
    <property type="protein sequence ID" value="ALE01156.1"/>
    <property type="molecule type" value="Genomic_DNA"/>
</dbReference>
<feature type="site" description="Stabilizes the basic form of H active site to accept a proton" evidence="7">
    <location>
        <position position="93"/>
    </location>
</feature>
<dbReference type="CDD" id="cd00462">
    <property type="entry name" value="PTH"/>
    <property type="match status" value="1"/>
</dbReference>
<dbReference type="PATRIC" id="fig|1125411.7.peg.29"/>
<keyword evidence="7" id="KW-0963">Cytoplasm</keyword>
<feature type="active site" description="Proton acceptor" evidence="7">
    <location>
        <position position="20"/>
    </location>
</feature>
<dbReference type="InterPro" id="IPR018171">
    <property type="entry name" value="Pept_tRNA_hydro_CS"/>
</dbReference>
<dbReference type="Pfam" id="PF01195">
    <property type="entry name" value="Pept_tRNA_hydro"/>
    <property type="match status" value="1"/>
</dbReference>
<evidence type="ECO:0000313" key="8">
    <source>
        <dbReference type="EMBL" id="ALE01156.1"/>
    </source>
</evidence>
<dbReference type="GO" id="GO:0000049">
    <property type="term" value="F:tRNA binding"/>
    <property type="evidence" value="ECO:0007669"/>
    <property type="project" value="UniProtKB-UniRule"/>
</dbReference>
<comment type="similarity">
    <text evidence="5 7">Belongs to the PTH family.</text>
</comment>
<keyword evidence="2 7" id="KW-0820">tRNA-binding</keyword>
<keyword evidence="9" id="KW-1185">Reference proteome</keyword>
<dbReference type="PANTHER" id="PTHR17224:SF1">
    <property type="entry name" value="PEPTIDYL-TRNA HYDROLASE"/>
    <property type="match status" value="1"/>
</dbReference>
<comment type="subcellular location">
    <subcellularLocation>
        <location evidence="7">Cytoplasm</location>
    </subcellularLocation>
</comment>
<evidence type="ECO:0000256" key="7">
    <source>
        <dbReference type="HAMAP-Rule" id="MF_00083"/>
    </source>
</evidence>
<dbReference type="NCBIfam" id="TIGR00447">
    <property type="entry name" value="pth"/>
    <property type="match status" value="1"/>
</dbReference>
<evidence type="ECO:0000256" key="2">
    <source>
        <dbReference type="ARBA" id="ARBA00022555"/>
    </source>
</evidence>
<dbReference type="InterPro" id="IPR001328">
    <property type="entry name" value="Pept_tRNA_hydro"/>
</dbReference>
<keyword evidence="3 7" id="KW-0378">Hydrolase</keyword>
<dbReference type="InterPro" id="IPR036416">
    <property type="entry name" value="Pept_tRNA_hydro_sf"/>
</dbReference>
<dbReference type="PANTHER" id="PTHR17224">
    <property type="entry name" value="PEPTIDYL-TRNA HYDROLASE"/>
    <property type="match status" value="1"/>
</dbReference>
<evidence type="ECO:0000313" key="9">
    <source>
        <dbReference type="Proteomes" id="UP000068905"/>
    </source>
</evidence>
<comment type="subunit">
    <text evidence="7">Monomer.</text>
</comment>
<feature type="binding site" evidence="7">
    <location>
        <position position="68"/>
    </location>
    <ligand>
        <name>tRNA</name>
        <dbReference type="ChEBI" id="CHEBI:17843"/>
    </ligand>
</feature>
<dbReference type="GO" id="GO:0005737">
    <property type="term" value="C:cytoplasm"/>
    <property type="evidence" value="ECO:0007669"/>
    <property type="project" value="UniProtKB-SubCell"/>
</dbReference>
<feature type="site" description="Discriminates between blocked and unblocked aminoacyl-tRNA" evidence="7">
    <location>
        <position position="10"/>
    </location>
</feature>
<dbReference type="AlphaFoldDB" id="A0A0M4LDY8"/>
<name>A0A0M4LDY8_9GAMM</name>
<evidence type="ECO:0000256" key="3">
    <source>
        <dbReference type="ARBA" id="ARBA00022801"/>
    </source>
</evidence>
<dbReference type="KEGG" id="tsn:W908_00150"/>
<evidence type="ECO:0000256" key="1">
    <source>
        <dbReference type="ARBA" id="ARBA00013260"/>
    </source>
</evidence>
<proteinExistence type="inferred from homology"/>
<sequence>MIKLIVGLGNPGKNYQEHRHNAGFWFVESLASIKDSKFTSQSKFLGETTSVAFGSTKVFLLKPQTFMNNSGGSIKSFLSYYDISPEETLVVHDELDLPIGAVKIKLAGGHGGHNGLRDTIKALNSKDFYRLRIGIAHPGSKDDVVDYVLNAPGKSELSSIEQGMSNAMSIINLLVNGNFEDAMKALHT</sequence>
<dbReference type="SUPFAM" id="SSF53178">
    <property type="entry name" value="Peptidyl-tRNA hydrolase-like"/>
    <property type="match status" value="1"/>
</dbReference>
<dbReference type="FunFam" id="3.40.50.1470:FF:000001">
    <property type="entry name" value="Peptidyl-tRNA hydrolase"/>
    <property type="match status" value="1"/>
</dbReference>
<comment type="function">
    <text evidence="7">Hydrolyzes ribosome-free peptidyl-tRNAs (with 1 or more amino acids incorporated), which drop off the ribosome during protein synthesis, or as a result of ribosome stalling.</text>
</comment>
<comment type="function">
    <text evidence="7">Catalyzes the release of premature peptidyl moieties from peptidyl-tRNA molecules trapped in stalled 50S ribosomal subunits, and thus maintains levels of free tRNAs and 50S ribosomes.</text>
</comment>
<dbReference type="RefSeq" id="WP_053819460.1">
    <property type="nucleotide sequence ID" value="NZ_CP006911.1"/>
</dbReference>
<dbReference type="GO" id="GO:0006515">
    <property type="term" value="P:protein quality control for misfolded or incompletely synthesized proteins"/>
    <property type="evidence" value="ECO:0007669"/>
    <property type="project" value="UniProtKB-UniRule"/>
</dbReference>